<dbReference type="Proteomes" id="UP000814243">
    <property type="component" value="Unassembled WGS sequence"/>
</dbReference>
<dbReference type="GO" id="GO:0005829">
    <property type="term" value="C:cytosol"/>
    <property type="evidence" value="ECO:0007669"/>
    <property type="project" value="TreeGrafter"/>
</dbReference>
<dbReference type="Pfam" id="PF02826">
    <property type="entry name" value="2-Hacid_dh_C"/>
    <property type="match status" value="2"/>
</dbReference>
<reference evidence="6" key="1">
    <citation type="journal article" date="2021" name="G3 (Bethesda)">
        <title>Genome and transcriptome analysis of the beet armyworm Spodoptera exigua reveals targets for pest control. .</title>
        <authorList>
            <person name="Simon S."/>
            <person name="Breeschoten T."/>
            <person name="Jansen H.J."/>
            <person name="Dirks R.P."/>
            <person name="Schranz M.E."/>
            <person name="Ros V.I.D."/>
        </authorList>
    </citation>
    <scope>NUCLEOTIDE SEQUENCE</scope>
    <source>
        <strain evidence="6">TB_SE_WUR_2020</strain>
    </source>
</reference>
<comment type="caution">
    <text evidence="6">The sequence shown here is derived from an EMBL/GenBank/DDBJ whole genome shotgun (WGS) entry which is preliminary data.</text>
</comment>
<dbReference type="InterPro" id="IPR036291">
    <property type="entry name" value="NAD(P)-bd_dom_sf"/>
</dbReference>
<evidence type="ECO:0008006" key="8">
    <source>
        <dbReference type="Google" id="ProtNLM"/>
    </source>
</evidence>
<evidence type="ECO:0000256" key="1">
    <source>
        <dbReference type="ARBA" id="ARBA00023002"/>
    </source>
</evidence>
<dbReference type="GO" id="GO:0030267">
    <property type="term" value="F:glyoxylate reductase (NADPH) activity"/>
    <property type="evidence" value="ECO:0007669"/>
    <property type="project" value="TreeGrafter"/>
</dbReference>
<protein>
    <recommendedName>
        <fullName evidence="8">Glyoxylate reductase/hydroxypyruvate reductase-like</fullName>
    </recommendedName>
</protein>
<dbReference type="SUPFAM" id="SSF52283">
    <property type="entry name" value="Formate/glycerate dehydrogenase catalytic domain-like"/>
    <property type="match status" value="1"/>
</dbReference>
<dbReference type="PANTHER" id="PTHR10996:SF119">
    <property type="entry name" value="FI03731P-RELATED"/>
    <property type="match status" value="1"/>
</dbReference>
<dbReference type="InterPro" id="IPR006139">
    <property type="entry name" value="D-isomer_2_OHA_DH_cat_dom"/>
</dbReference>
<dbReference type="AlphaFoldDB" id="A0A922MP87"/>
<feature type="domain" description="D-isomer specific 2-hydroxyacid dehydrogenase catalytic" evidence="4">
    <location>
        <begin position="38"/>
        <end position="298"/>
    </location>
</feature>
<evidence type="ECO:0000313" key="6">
    <source>
        <dbReference type="EMBL" id="KAH9640272.1"/>
    </source>
</evidence>
<comment type="similarity">
    <text evidence="2">Belongs to the D-isomer specific 2-hydroxyacid dehydrogenase family.</text>
</comment>
<gene>
    <name evidence="6" type="ORF">HF086_001624</name>
</gene>
<dbReference type="SUPFAM" id="SSF51735">
    <property type="entry name" value="NAD(P)-binding Rossmann-fold domains"/>
    <property type="match status" value="1"/>
</dbReference>
<feature type="domain" description="D-isomer specific 2-hydroxyacid dehydrogenase NAD-binding" evidence="5">
    <location>
        <begin position="144"/>
        <end position="215"/>
    </location>
</feature>
<evidence type="ECO:0000256" key="2">
    <source>
        <dbReference type="RuleBase" id="RU003719"/>
    </source>
</evidence>
<dbReference type="Pfam" id="PF00389">
    <property type="entry name" value="2-Hacid_dh"/>
    <property type="match status" value="1"/>
</dbReference>
<dbReference type="InterPro" id="IPR006140">
    <property type="entry name" value="D-isomer_DH_NAD-bd"/>
</dbReference>
<evidence type="ECO:0000259" key="5">
    <source>
        <dbReference type="Pfam" id="PF02826"/>
    </source>
</evidence>
<evidence type="ECO:0000259" key="4">
    <source>
        <dbReference type="Pfam" id="PF00389"/>
    </source>
</evidence>
<keyword evidence="3" id="KW-0732">Signal</keyword>
<dbReference type="Gene3D" id="3.40.50.720">
    <property type="entry name" value="NAD(P)-binding Rossmann-like Domain"/>
    <property type="match status" value="4"/>
</dbReference>
<evidence type="ECO:0000313" key="7">
    <source>
        <dbReference type="Proteomes" id="UP000814243"/>
    </source>
</evidence>
<feature type="domain" description="D-isomer specific 2-hydroxyacid dehydrogenase NAD-binding" evidence="5">
    <location>
        <begin position="219"/>
        <end position="266"/>
    </location>
</feature>
<accession>A0A922MP87</accession>
<proteinExistence type="inferred from homology"/>
<dbReference type="EMBL" id="JACEFF010000286">
    <property type="protein sequence ID" value="KAH9640272.1"/>
    <property type="molecule type" value="Genomic_DNA"/>
</dbReference>
<name>A0A922MP87_SPOEX</name>
<evidence type="ECO:0000256" key="3">
    <source>
        <dbReference type="SAM" id="SignalP"/>
    </source>
</evidence>
<dbReference type="InterPro" id="IPR050223">
    <property type="entry name" value="D-isomer_2-hydroxyacid_DH"/>
</dbReference>
<organism evidence="6 7">
    <name type="scientific">Spodoptera exigua</name>
    <name type="common">Beet armyworm</name>
    <name type="synonym">Noctua fulgens</name>
    <dbReference type="NCBI Taxonomy" id="7107"/>
    <lineage>
        <taxon>Eukaryota</taxon>
        <taxon>Metazoa</taxon>
        <taxon>Ecdysozoa</taxon>
        <taxon>Arthropoda</taxon>
        <taxon>Hexapoda</taxon>
        <taxon>Insecta</taxon>
        <taxon>Pterygota</taxon>
        <taxon>Neoptera</taxon>
        <taxon>Endopterygota</taxon>
        <taxon>Lepidoptera</taxon>
        <taxon>Glossata</taxon>
        <taxon>Ditrysia</taxon>
        <taxon>Noctuoidea</taxon>
        <taxon>Noctuidae</taxon>
        <taxon>Amphipyrinae</taxon>
        <taxon>Spodoptera</taxon>
    </lineage>
</organism>
<keyword evidence="1 2" id="KW-0560">Oxidoreductase</keyword>
<feature type="signal peptide" evidence="3">
    <location>
        <begin position="1"/>
        <end position="22"/>
    </location>
</feature>
<feature type="chain" id="PRO_5036771130" description="Glyoxylate reductase/hydroxypyruvate reductase-like" evidence="3">
    <location>
        <begin position="23"/>
        <end position="299"/>
    </location>
</feature>
<sequence length="299" mass="32162">MIAHYVAVLALVAVTLPASCVANNNMTKNLKVLVSSNDFPASGLKVLEEHFTVVQTKYLNFGEEGKTLTKEDLLKLIPGSSALVWLSHHPISKELLDRAGPQLKLVATVSAGYNHCNLDELKARGIKLSNTPNVLASAVAEIAVGLMLGAARRFTENLDQVHRGEWEIGFDKVLGQDIRGSTVGIIGLGGIGQAVVKRLAGFEVSKFLYTGHREKPEDLVDQDALYDALKNKQIYAAGLDVTTPEPLPKDHKLLALPNLFVLPHIGSATVRTRSDMAVLAANNVVNALTGKPLLTPVNL</sequence>
<dbReference type="PANTHER" id="PTHR10996">
    <property type="entry name" value="2-HYDROXYACID DEHYDROGENASE-RELATED"/>
    <property type="match status" value="1"/>
</dbReference>
<dbReference type="GO" id="GO:0008465">
    <property type="term" value="F:hydroxypyruvate reductase (NADH) activity"/>
    <property type="evidence" value="ECO:0007669"/>
    <property type="project" value="TreeGrafter"/>
</dbReference>
<dbReference type="GO" id="GO:0051287">
    <property type="term" value="F:NAD binding"/>
    <property type="evidence" value="ECO:0007669"/>
    <property type="project" value="InterPro"/>
</dbReference>